<keyword evidence="2" id="KW-1185">Reference proteome</keyword>
<dbReference type="RefSeq" id="WP_165608124.1">
    <property type="nucleotide sequence ID" value="NZ_FOYM01000001.1"/>
</dbReference>
<accession>A0A1I6CRV6</accession>
<dbReference type="AlphaFoldDB" id="A0A1I6CRV6"/>
<dbReference type="Pfam" id="PF10719">
    <property type="entry name" value="ComFB"/>
    <property type="match status" value="1"/>
</dbReference>
<evidence type="ECO:0000313" key="1">
    <source>
        <dbReference type="EMBL" id="SFQ95823.1"/>
    </source>
</evidence>
<organism evidence="1 2">
    <name type="scientific">Desulfoscipio geothermicus DSM 3669</name>
    <dbReference type="NCBI Taxonomy" id="1121426"/>
    <lineage>
        <taxon>Bacteria</taxon>
        <taxon>Bacillati</taxon>
        <taxon>Bacillota</taxon>
        <taxon>Clostridia</taxon>
        <taxon>Eubacteriales</taxon>
        <taxon>Desulfallaceae</taxon>
        <taxon>Desulfoscipio</taxon>
    </lineage>
</organism>
<name>A0A1I6CRV6_9FIRM</name>
<protein>
    <submittedName>
        <fullName evidence="1">Late competence development protein ComFB</fullName>
    </submittedName>
</protein>
<dbReference type="Proteomes" id="UP000199584">
    <property type="component" value="Unassembled WGS sequence"/>
</dbReference>
<sequence>MPVINYTEIAVKNVINNLLQTFSEAKNFCDCEICRSRALAKALNELSPEYVASDAEFMAAKAKYQRPAEYATLIAIVMDSIRKVLSEKNHNMPPLTLHRQ</sequence>
<dbReference type="STRING" id="39060.SAMN05660706_101258"/>
<reference evidence="2" key="1">
    <citation type="submission" date="2016-10" db="EMBL/GenBank/DDBJ databases">
        <authorList>
            <person name="Varghese N."/>
            <person name="Submissions S."/>
        </authorList>
    </citation>
    <scope>NUCLEOTIDE SEQUENCE [LARGE SCALE GENOMIC DNA]</scope>
    <source>
        <strain evidence="2">DSM 3669</strain>
    </source>
</reference>
<dbReference type="InterPro" id="IPR019657">
    <property type="entry name" value="ComFB"/>
</dbReference>
<dbReference type="EMBL" id="FOYM01000001">
    <property type="protein sequence ID" value="SFQ95823.1"/>
    <property type="molecule type" value="Genomic_DNA"/>
</dbReference>
<proteinExistence type="predicted"/>
<evidence type="ECO:0000313" key="2">
    <source>
        <dbReference type="Proteomes" id="UP000199584"/>
    </source>
</evidence>
<gene>
    <name evidence="1" type="ORF">SAMN05660706_101258</name>
</gene>